<evidence type="ECO:0000256" key="3">
    <source>
        <dbReference type="ARBA" id="ARBA00022989"/>
    </source>
</evidence>
<feature type="transmembrane region" description="Helical" evidence="5">
    <location>
        <begin position="52"/>
        <end position="75"/>
    </location>
</feature>
<dbReference type="PROSITE" id="PS50262">
    <property type="entry name" value="G_PROTEIN_RECEP_F1_2"/>
    <property type="match status" value="1"/>
</dbReference>
<feature type="transmembrane region" description="Helical" evidence="5">
    <location>
        <begin position="127"/>
        <end position="147"/>
    </location>
</feature>
<reference evidence="7" key="1">
    <citation type="submission" date="2021-02" db="EMBL/GenBank/DDBJ databases">
        <authorList>
            <person name="Nowell W R."/>
        </authorList>
    </citation>
    <scope>NUCLEOTIDE SEQUENCE</scope>
</reference>
<protein>
    <recommendedName>
        <fullName evidence="6">G-protein coupled receptors family 1 profile domain-containing protein</fullName>
    </recommendedName>
</protein>
<dbReference type="AlphaFoldDB" id="A0A815QUZ3"/>
<sequence length="459" mass="54224">MDQTLYEQNNSSTMFPEADTNNSNLLLTNDSLNNAIIYPDFSAVNLSYSFQFWFALVLQIPSVICYLLILTYILTKKTERQALHNHSILILLFLSFFIVLFDFSWRIDSYRRQGNVWPQVPFLCEVWWLIEYGFYDTCTVILAWSSFQRHILIFHSNLVSTKRKRLFIHYLPLTFIFIYLIIYYICAIFFPPCENEYDFTSPVCGAFPCYFSVPHLILWIVFVHGVIPTFLIAIFNITLLIRVLWQRHLRHRDWKKCRKMTFQLLSVCTLYLMLNLPLMLITMVQYAGYPDFATEFQLYLVFFTNIIQYLLPFVCLISLPVSKLEIWTVFAHGVTATLLIAVFNIALLIRVLWQRHLHRHDWKKCRKMAFQLLSVCTLYLSLNLPLMLVGMVKLSGYPDFATQFQLYLVFFTNIIQYLLPFVCLISLPGIWVKITTLFTWNTRRVMPILTTGNVKNRQA</sequence>
<feature type="transmembrane region" description="Helical" evidence="5">
    <location>
        <begin position="87"/>
        <end position="107"/>
    </location>
</feature>
<evidence type="ECO:0000256" key="2">
    <source>
        <dbReference type="ARBA" id="ARBA00022692"/>
    </source>
</evidence>
<gene>
    <name evidence="7" type="ORF">VCS650_LOCUS40396</name>
</gene>
<feature type="transmembrane region" description="Helical" evidence="5">
    <location>
        <begin position="216"/>
        <end position="241"/>
    </location>
</feature>
<evidence type="ECO:0000256" key="4">
    <source>
        <dbReference type="ARBA" id="ARBA00023136"/>
    </source>
</evidence>
<feature type="transmembrane region" description="Helical" evidence="5">
    <location>
        <begin position="262"/>
        <end position="284"/>
    </location>
</feature>
<dbReference type="SUPFAM" id="SSF81321">
    <property type="entry name" value="Family A G protein-coupled receptor-like"/>
    <property type="match status" value="1"/>
</dbReference>
<name>A0A815QUZ3_9BILA</name>
<dbReference type="EMBL" id="CAJNON010001501">
    <property type="protein sequence ID" value="CAF1467335.1"/>
    <property type="molecule type" value="Genomic_DNA"/>
</dbReference>
<accession>A0A815QUZ3</accession>
<dbReference type="GO" id="GO:0016020">
    <property type="term" value="C:membrane"/>
    <property type="evidence" value="ECO:0007669"/>
    <property type="project" value="UniProtKB-SubCell"/>
</dbReference>
<proteinExistence type="predicted"/>
<dbReference type="InterPro" id="IPR017452">
    <property type="entry name" value="GPCR_Rhodpsn_7TM"/>
</dbReference>
<feature type="domain" description="G-protein coupled receptors family 1 profile" evidence="6">
    <location>
        <begin position="65"/>
        <end position="315"/>
    </location>
</feature>
<feature type="transmembrane region" description="Helical" evidence="5">
    <location>
        <begin position="326"/>
        <end position="349"/>
    </location>
</feature>
<comment type="subcellular location">
    <subcellularLocation>
        <location evidence="1">Membrane</location>
    </subcellularLocation>
</comment>
<evidence type="ECO:0000313" key="7">
    <source>
        <dbReference type="EMBL" id="CAF1467335.1"/>
    </source>
</evidence>
<evidence type="ECO:0000256" key="5">
    <source>
        <dbReference type="SAM" id="Phobius"/>
    </source>
</evidence>
<feature type="transmembrane region" description="Helical" evidence="5">
    <location>
        <begin position="369"/>
        <end position="392"/>
    </location>
</feature>
<feature type="transmembrane region" description="Helical" evidence="5">
    <location>
        <begin position="167"/>
        <end position="190"/>
    </location>
</feature>
<organism evidence="7 8">
    <name type="scientific">Adineta steineri</name>
    <dbReference type="NCBI Taxonomy" id="433720"/>
    <lineage>
        <taxon>Eukaryota</taxon>
        <taxon>Metazoa</taxon>
        <taxon>Spiralia</taxon>
        <taxon>Gnathifera</taxon>
        <taxon>Rotifera</taxon>
        <taxon>Eurotatoria</taxon>
        <taxon>Bdelloidea</taxon>
        <taxon>Adinetida</taxon>
        <taxon>Adinetidae</taxon>
        <taxon>Adineta</taxon>
    </lineage>
</organism>
<keyword evidence="3 5" id="KW-1133">Transmembrane helix</keyword>
<evidence type="ECO:0000256" key="1">
    <source>
        <dbReference type="ARBA" id="ARBA00004370"/>
    </source>
</evidence>
<keyword evidence="2 5" id="KW-0812">Transmembrane</keyword>
<comment type="caution">
    <text evidence="7">The sequence shown here is derived from an EMBL/GenBank/DDBJ whole genome shotgun (WGS) entry which is preliminary data.</text>
</comment>
<evidence type="ECO:0000313" key="8">
    <source>
        <dbReference type="Proteomes" id="UP000663891"/>
    </source>
</evidence>
<dbReference type="Proteomes" id="UP000663891">
    <property type="component" value="Unassembled WGS sequence"/>
</dbReference>
<evidence type="ECO:0000259" key="6">
    <source>
        <dbReference type="PROSITE" id="PS50262"/>
    </source>
</evidence>
<keyword evidence="4 5" id="KW-0472">Membrane</keyword>
<feature type="transmembrane region" description="Helical" evidence="5">
    <location>
        <begin position="404"/>
        <end position="431"/>
    </location>
</feature>
<dbReference type="Gene3D" id="1.20.1070.10">
    <property type="entry name" value="Rhodopsin 7-helix transmembrane proteins"/>
    <property type="match status" value="1"/>
</dbReference>